<evidence type="ECO:0000313" key="9">
    <source>
        <dbReference type="Proteomes" id="UP000663843"/>
    </source>
</evidence>
<feature type="compositionally biased region" description="Pro residues" evidence="6">
    <location>
        <begin position="85"/>
        <end position="97"/>
    </location>
</feature>
<dbReference type="Gene3D" id="3.40.50.300">
    <property type="entry name" value="P-loop containing nucleotide triphosphate hydrolases"/>
    <property type="match status" value="1"/>
</dbReference>
<feature type="compositionally biased region" description="Pro residues" evidence="6">
    <location>
        <begin position="696"/>
        <end position="707"/>
    </location>
</feature>
<feature type="region of interest" description="Disordered" evidence="6">
    <location>
        <begin position="550"/>
        <end position="578"/>
    </location>
</feature>
<keyword evidence="3" id="KW-0472">Membrane</keyword>
<evidence type="ECO:0000313" key="8">
    <source>
        <dbReference type="EMBL" id="CAE6336286.1"/>
    </source>
</evidence>
<feature type="region of interest" description="Disordered" evidence="6">
    <location>
        <begin position="673"/>
        <end position="721"/>
    </location>
</feature>
<dbReference type="Proteomes" id="UP000663843">
    <property type="component" value="Unassembled WGS sequence"/>
</dbReference>
<dbReference type="GO" id="GO:0005741">
    <property type="term" value="C:mitochondrial outer membrane"/>
    <property type="evidence" value="ECO:0007669"/>
    <property type="project" value="UniProtKB-SubCell"/>
</dbReference>
<gene>
    <name evidence="8" type="ORF">RDB_LOCUS349</name>
</gene>
<dbReference type="InterPro" id="IPR003960">
    <property type="entry name" value="ATPase_AAA_CS"/>
</dbReference>
<reference evidence="8" key="1">
    <citation type="submission" date="2021-01" db="EMBL/GenBank/DDBJ databases">
        <authorList>
            <person name="Kaushik A."/>
        </authorList>
    </citation>
    <scope>NUCLEOTIDE SEQUENCE</scope>
    <source>
        <strain evidence="8">AG2-2IIIB</strain>
    </source>
</reference>
<evidence type="ECO:0000259" key="7">
    <source>
        <dbReference type="SMART" id="SM00382"/>
    </source>
</evidence>
<name>A0A8H2W634_9AGAM</name>
<dbReference type="SUPFAM" id="SSF52540">
    <property type="entry name" value="P-loop containing nucleoside triphosphate hydrolases"/>
    <property type="match status" value="1"/>
</dbReference>
<keyword evidence="4" id="KW-0067">ATP-binding</keyword>
<keyword evidence="5" id="KW-0496">Mitochondrion</keyword>
<dbReference type="Gene3D" id="1.10.8.60">
    <property type="match status" value="1"/>
</dbReference>
<evidence type="ECO:0000256" key="4">
    <source>
        <dbReference type="ARBA" id="ARBA00022840"/>
    </source>
</evidence>
<feature type="compositionally biased region" description="Polar residues" evidence="6">
    <location>
        <begin position="1060"/>
        <end position="1070"/>
    </location>
</feature>
<feature type="region of interest" description="Disordered" evidence="6">
    <location>
        <begin position="1015"/>
        <end position="1097"/>
    </location>
</feature>
<keyword evidence="3" id="KW-1000">Mitochondrion outer membrane</keyword>
<dbReference type="InterPro" id="IPR003959">
    <property type="entry name" value="ATPase_AAA_core"/>
</dbReference>
<dbReference type="InterPro" id="IPR027417">
    <property type="entry name" value="P-loop_NTPase"/>
</dbReference>
<evidence type="ECO:0000256" key="1">
    <source>
        <dbReference type="ARBA" id="ARBA00004572"/>
    </source>
</evidence>
<evidence type="ECO:0000256" key="5">
    <source>
        <dbReference type="ARBA" id="ARBA00023128"/>
    </source>
</evidence>
<evidence type="ECO:0000256" key="2">
    <source>
        <dbReference type="ARBA" id="ARBA00022741"/>
    </source>
</evidence>
<feature type="region of interest" description="Disordered" evidence="6">
    <location>
        <begin position="477"/>
        <end position="497"/>
    </location>
</feature>
<sequence length="1173" mass="124395">MRAIRVRLAFSRPPALSKGISASAFSSSVLLSRPRKVTQDVPAQAPTYAYASVDEAQGPLVSPKPAETEADPDQEKPRKRVGRPPNNPNKNPPPPPAAARAAVNPESIWAGKSLGEGGEPRTLPPEDMLQDALAQLLVTLQPQTQYRAAYSTGGLPLVEPTLALYCPIEGGDYVIDDTVKELASRVNGDVIVIDAAQLAAGEYGSFGKAASILKFPHNPLHFPSTGSPTSRPVSEDHDTDDDDLDEDDETDAPIQRLTFGNVSAVAIPARSLRMRGNPLLPSSSSSSGPGRDAPMGQSELKNFFESIINAPVPSTGPASTQPRPRIIYLRDFSLLAPSASTWYPALLSAIRARRQGHLLKPSNPLPHPTTLILGVSPPSIQPFSSSPSSAPSSPASGIMNILMGQRPRTVVHQYPSREPGPNHDEREVRLRERLRRWSRSGSVLDNLPAFASQRTASPSSTGFMSANGFTSLFGAHPSTARDQANEGAGGSGVSVGTGSRSGYFRACGVVPAARDEARERNVRRARRLEVNTLVARLALGAVGGRIVGSMGSSIKSSKPKKEAEGSDKDKEKPDHTAVDKMTDDWSRKLLDWPSARRLADRALAHSILWSISPSDPIILDTTAPIHEAAAAAEEMGSGAGGIPLATPVSWDAVRAAWDTLRLSLGYGEKHVESATAASPLESTTTAAPTTTAPAGPSTPPTTTPPSAPKWSGIGSPREPVPWIDAALAPPAIVANADSKPPEPGQEDDLVERVKNDPELEPHEDRLLGCIVNPGELQTTFAQVHLPDATIDSVRTLISLPLLYPAAFRSGILAQHAMTGALLFGPPGTGKTLLAKALAKESGARMMVVKPSDVMDMYVGEGEKLVRSVFSLARRLSPCIVFLDEIDALLGARSSRDTGGAASAHRGLVTEFMQEMDGLRSSASSNVVVIGATNRPFDLDDAVLRRLPRRLLIDLPGLEEREAILRIMLKEEDLAGDVDIPTLARRTDGFSGSDLKNLVVAAALDAVKEKVSLPWRTRNGSDKGKEKEKEVADVSNADAANIAPDTTNSEIPVPGTRAVTEPSSAAPTQSVGEEPSPTAEVKAASPPTQPTIESTPPRILRDEHFTRALKEITPSASEALGTLADLRKWNAEFGGGDRKKSNKAWGGRFGFGGSGKRPDGEGTGRVAGVVDEAV</sequence>
<feature type="compositionally biased region" description="Low complexity" evidence="6">
    <location>
        <begin position="278"/>
        <end position="290"/>
    </location>
</feature>
<dbReference type="InterPro" id="IPR041569">
    <property type="entry name" value="AAA_lid_3"/>
</dbReference>
<evidence type="ECO:0000256" key="6">
    <source>
        <dbReference type="SAM" id="MobiDB-lite"/>
    </source>
</evidence>
<feature type="region of interest" description="Disordered" evidence="6">
    <location>
        <begin position="275"/>
        <end position="297"/>
    </location>
</feature>
<evidence type="ECO:0000256" key="3">
    <source>
        <dbReference type="ARBA" id="ARBA00022787"/>
    </source>
</evidence>
<dbReference type="Pfam" id="PF17862">
    <property type="entry name" value="AAA_lid_3"/>
    <property type="match status" value="1"/>
</dbReference>
<dbReference type="InterPro" id="IPR051701">
    <property type="entry name" value="Mito_OM_Translocase_MSP1"/>
</dbReference>
<dbReference type="Pfam" id="PF00004">
    <property type="entry name" value="AAA"/>
    <property type="match status" value="1"/>
</dbReference>
<organism evidence="8 9">
    <name type="scientific">Rhizoctonia solani</name>
    <dbReference type="NCBI Taxonomy" id="456999"/>
    <lineage>
        <taxon>Eukaryota</taxon>
        <taxon>Fungi</taxon>
        <taxon>Dikarya</taxon>
        <taxon>Basidiomycota</taxon>
        <taxon>Agaricomycotina</taxon>
        <taxon>Agaricomycetes</taxon>
        <taxon>Cantharellales</taxon>
        <taxon>Ceratobasidiaceae</taxon>
        <taxon>Rhizoctonia</taxon>
    </lineage>
</organism>
<feature type="compositionally biased region" description="Low complexity" evidence="6">
    <location>
        <begin position="673"/>
        <end position="695"/>
    </location>
</feature>
<dbReference type="GO" id="GO:0016887">
    <property type="term" value="F:ATP hydrolysis activity"/>
    <property type="evidence" value="ECO:0007669"/>
    <property type="project" value="InterPro"/>
</dbReference>
<dbReference type="SMART" id="SM00382">
    <property type="entry name" value="AAA"/>
    <property type="match status" value="1"/>
</dbReference>
<dbReference type="PANTHER" id="PTHR45644:SF56">
    <property type="entry name" value="AAA ATPASE, PUTATIVE (AFU_ORTHOLOGUE AFUA_2G12920)-RELATED"/>
    <property type="match status" value="1"/>
</dbReference>
<comment type="subcellular location">
    <subcellularLocation>
        <location evidence="1">Mitochondrion outer membrane</location>
        <topology evidence="1">Single-pass membrane protein</topology>
    </subcellularLocation>
</comment>
<feature type="region of interest" description="Disordered" evidence="6">
    <location>
        <begin position="1131"/>
        <end position="1173"/>
    </location>
</feature>
<dbReference type="GO" id="GO:0005524">
    <property type="term" value="F:ATP binding"/>
    <property type="evidence" value="ECO:0007669"/>
    <property type="project" value="UniProtKB-KW"/>
</dbReference>
<feature type="region of interest" description="Disordered" evidence="6">
    <location>
        <begin position="221"/>
        <end position="252"/>
    </location>
</feature>
<comment type="caution">
    <text evidence="8">The sequence shown here is derived from an EMBL/GenBank/DDBJ whole genome shotgun (WGS) entry which is preliminary data.</text>
</comment>
<proteinExistence type="predicted"/>
<keyword evidence="2" id="KW-0547">Nucleotide-binding</keyword>
<feature type="region of interest" description="Disordered" evidence="6">
    <location>
        <begin position="48"/>
        <end position="101"/>
    </location>
</feature>
<dbReference type="PROSITE" id="PS00674">
    <property type="entry name" value="AAA"/>
    <property type="match status" value="1"/>
</dbReference>
<protein>
    <recommendedName>
        <fullName evidence="7">AAA+ ATPase domain-containing protein</fullName>
    </recommendedName>
</protein>
<feature type="compositionally biased region" description="Low complexity" evidence="6">
    <location>
        <begin position="376"/>
        <end position="396"/>
    </location>
</feature>
<dbReference type="EMBL" id="CAJMWT010000003">
    <property type="protein sequence ID" value="CAE6336286.1"/>
    <property type="molecule type" value="Genomic_DNA"/>
</dbReference>
<feature type="compositionally biased region" description="Basic and acidic residues" evidence="6">
    <location>
        <begin position="1018"/>
        <end position="1031"/>
    </location>
</feature>
<feature type="region of interest" description="Disordered" evidence="6">
    <location>
        <begin position="376"/>
        <end position="399"/>
    </location>
</feature>
<feature type="compositionally biased region" description="Basic and acidic residues" evidence="6">
    <location>
        <begin position="559"/>
        <end position="578"/>
    </location>
</feature>
<feature type="compositionally biased region" description="Acidic residues" evidence="6">
    <location>
        <begin position="237"/>
        <end position="251"/>
    </location>
</feature>
<dbReference type="InterPro" id="IPR003593">
    <property type="entry name" value="AAA+_ATPase"/>
</dbReference>
<dbReference type="PANTHER" id="PTHR45644">
    <property type="entry name" value="AAA ATPASE, PUTATIVE (AFU_ORTHOLOGUE AFUA_2G12920)-RELATED-RELATED"/>
    <property type="match status" value="1"/>
</dbReference>
<feature type="domain" description="AAA+ ATPase" evidence="7">
    <location>
        <begin position="816"/>
        <end position="956"/>
    </location>
</feature>
<accession>A0A8H2W634</accession>
<dbReference type="AlphaFoldDB" id="A0A8H2W634"/>